<accession>A0A090TWN5</accession>
<sequence length="79" mass="9098">MESYCKKCSQVTQHKQHLQEAKDNYPNTFWGGVKKYVVETLLIGENTDMALKKLDEQELVLTCTFCGNKKVENQATELQ</sequence>
<gene>
    <name evidence="1" type="ORF">JCM19240_3707</name>
</gene>
<reference evidence="1 2" key="2">
    <citation type="submission" date="2014-09" db="EMBL/GenBank/DDBJ databases">
        <authorList>
            <consortium name="NBRP consortium"/>
            <person name="Sawabe T."/>
            <person name="Meirelles P."/>
            <person name="Nakanishi M."/>
            <person name="Sayaka M."/>
            <person name="Hattori M."/>
            <person name="Ohkuma M."/>
        </authorList>
    </citation>
    <scope>NUCLEOTIDE SEQUENCE [LARGE SCALE GENOMIC DNA]</scope>
    <source>
        <strain evidence="1 2">JCM 19240</strain>
    </source>
</reference>
<dbReference type="EMBL" id="BBMT01000006">
    <property type="protein sequence ID" value="GAL35337.1"/>
    <property type="molecule type" value="Genomic_DNA"/>
</dbReference>
<dbReference type="AlphaFoldDB" id="A0A090TWN5"/>
<comment type="caution">
    <text evidence="1">The sequence shown here is derived from an EMBL/GenBank/DDBJ whole genome shotgun (WGS) entry which is preliminary data.</text>
</comment>
<keyword evidence="2" id="KW-1185">Reference proteome</keyword>
<reference evidence="1 2" key="1">
    <citation type="submission" date="2014-09" db="EMBL/GenBank/DDBJ databases">
        <title>Vibrio maritimus JCM 19240. (C210) whole genome shotgun sequence.</title>
        <authorList>
            <person name="Sawabe T."/>
            <person name="Meirelles P."/>
            <person name="Nakanishi M."/>
            <person name="Sayaka M."/>
            <person name="Hattori M."/>
            <person name="Ohkuma M."/>
        </authorList>
    </citation>
    <scope>NUCLEOTIDE SEQUENCE [LARGE SCALE GENOMIC DNA]</scope>
    <source>
        <strain evidence="1 2">JCM 19240</strain>
    </source>
</reference>
<proteinExistence type="predicted"/>
<dbReference type="Proteomes" id="UP000029224">
    <property type="component" value="Unassembled WGS sequence"/>
</dbReference>
<organism evidence="1 2">
    <name type="scientific">Vibrio maritimus</name>
    <dbReference type="NCBI Taxonomy" id="990268"/>
    <lineage>
        <taxon>Bacteria</taxon>
        <taxon>Pseudomonadati</taxon>
        <taxon>Pseudomonadota</taxon>
        <taxon>Gammaproteobacteria</taxon>
        <taxon>Vibrionales</taxon>
        <taxon>Vibrionaceae</taxon>
        <taxon>Vibrio</taxon>
    </lineage>
</organism>
<name>A0A090TWN5_9VIBR</name>
<protein>
    <submittedName>
        <fullName evidence="1">Uncharacterized protein</fullName>
    </submittedName>
</protein>
<evidence type="ECO:0000313" key="2">
    <source>
        <dbReference type="Proteomes" id="UP000029224"/>
    </source>
</evidence>
<dbReference type="OrthoDB" id="5917729at2"/>
<evidence type="ECO:0000313" key="1">
    <source>
        <dbReference type="EMBL" id="GAL35337.1"/>
    </source>
</evidence>